<evidence type="ECO:0000256" key="1">
    <source>
        <dbReference type="SAM" id="MobiDB-lite"/>
    </source>
</evidence>
<reference evidence="2 3" key="1">
    <citation type="journal article" date="2014" name="Agronomy (Basel)">
        <title>A Draft Genome Sequence for Ensete ventricosum, the Drought-Tolerant Tree Against Hunger.</title>
        <authorList>
            <person name="Harrison J."/>
            <person name="Moore K.A."/>
            <person name="Paszkiewicz K."/>
            <person name="Jones T."/>
            <person name="Grant M."/>
            <person name="Ambacheew D."/>
            <person name="Muzemil S."/>
            <person name="Studholme D.J."/>
        </authorList>
    </citation>
    <scope>NUCLEOTIDE SEQUENCE [LARGE SCALE GENOMIC DNA]</scope>
</reference>
<dbReference type="Proteomes" id="UP000287651">
    <property type="component" value="Unassembled WGS sequence"/>
</dbReference>
<feature type="region of interest" description="Disordered" evidence="1">
    <location>
        <begin position="1"/>
        <end position="30"/>
    </location>
</feature>
<organism evidence="2 3">
    <name type="scientific">Ensete ventricosum</name>
    <name type="common">Abyssinian banana</name>
    <name type="synonym">Musa ensete</name>
    <dbReference type="NCBI Taxonomy" id="4639"/>
    <lineage>
        <taxon>Eukaryota</taxon>
        <taxon>Viridiplantae</taxon>
        <taxon>Streptophyta</taxon>
        <taxon>Embryophyta</taxon>
        <taxon>Tracheophyta</taxon>
        <taxon>Spermatophyta</taxon>
        <taxon>Magnoliopsida</taxon>
        <taxon>Liliopsida</taxon>
        <taxon>Zingiberales</taxon>
        <taxon>Musaceae</taxon>
        <taxon>Ensete</taxon>
    </lineage>
</organism>
<sequence length="100" mass="10497">MLGIFPSACKAPQKDSLGGRGEERENDRVNNGPIQLTEAYARSATMSTSKVETCPCHLGSQVGGHISIRGGGIWTTHTSSIVADAPSMPHGTLAPYLCVD</sequence>
<proteinExistence type="predicted"/>
<dbReference type="EMBL" id="AMZH03005967">
    <property type="protein sequence ID" value="RRT65020.1"/>
    <property type="molecule type" value="Genomic_DNA"/>
</dbReference>
<comment type="caution">
    <text evidence="2">The sequence shown here is derived from an EMBL/GenBank/DDBJ whole genome shotgun (WGS) entry which is preliminary data.</text>
</comment>
<accession>A0A426ZM18</accession>
<gene>
    <name evidence="2" type="ORF">B296_00008582</name>
</gene>
<protein>
    <submittedName>
        <fullName evidence="2">Uncharacterized protein</fullName>
    </submittedName>
</protein>
<dbReference type="AlphaFoldDB" id="A0A426ZM18"/>
<evidence type="ECO:0000313" key="3">
    <source>
        <dbReference type="Proteomes" id="UP000287651"/>
    </source>
</evidence>
<name>A0A426ZM18_ENSVE</name>
<evidence type="ECO:0000313" key="2">
    <source>
        <dbReference type="EMBL" id="RRT65020.1"/>
    </source>
</evidence>